<feature type="transmembrane region" description="Helical" evidence="2">
    <location>
        <begin position="404"/>
        <end position="427"/>
    </location>
</feature>
<feature type="transmembrane region" description="Helical" evidence="2">
    <location>
        <begin position="287"/>
        <end position="312"/>
    </location>
</feature>
<feature type="region of interest" description="Disordered" evidence="1">
    <location>
        <begin position="697"/>
        <end position="771"/>
    </location>
</feature>
<evidence type="ECO:0000256" key="2">
    <source>
        <dbReference type="SAM" id="Phobius"/>
    </source>
</evidence>
<keyword evidence="5" id="KW-1185">Reference proteome</keyword>
<feature type="transmembrane region" description="Helical" evidence="2">
    <location>
        <begin position="557"/>
        <end position="575"/>
    </location>
</feature>
<dbReference type="PANTHER" id="PTHR11161">
    <property type="entry name" value="O-ACYLTRANSFERASE"/>
    <property type="match status" value="1"/>
</dbReference>
<feature type="transmembrane region" description="Helical" evidence="2">
    <location>
        <begin position="255"/>
        <end position="275"/>
    </location>
</feature>
<feature type="transmembrane region" description="Helical" evidence="2">
    <location>
        <begin position="596"/>
        <end position="619"/>
    </location>
</feature>
<feature type="transmembrane region" description="Helical" evidence="2">
    <location>
        <begin position="639"/>
        <end position="664"/>
    </location>
</feature>
<feature type="transmembrane region" description="Helical" evidence="2">
    <location>
        <begin position="332"/>
        <end position="358"/>
    </location>
</feature>
<keyword evidence="2" id="KW-0812">Transmembrane</keyword>
<dbReference type="PANTHER" id="PTHR11161:SF0">
    <property type="entry name" value="O-ACYLTRANSFERASE LIKE PROTEIN"/>
    <property type="match status" value="1"/>
</dbReference>
<dbReference type="InterPro" id="IPR002656">
    <property type="entry name" value="Acyl_transf_3_dom"/>
</dbReference>
<dbReference type="AlphaFoldDB" id="I7MB32"/>
<dbReference type="RefSeq" id="XP_001027463.1">
    <property type="nucleotide sequence ID" value="XM_001027463.1"/>
</dbReference>
<reference evidence="5" key="1">
    <citation type="journal article" date="2006" name="PLoS Biol.">
        <title>Macronuclear genome sequence of the ciliate Tetrahymena thermophila, a model eukaryote.</title>
        <authorList>
            <person name="Eisen J.A."/>
            <person name="Coyne R.S."/>
            <person name="Wu M."/>
            <person name="Wu D."/>
            <person name="Thiagarajan M."/>
            <person name="Wortman J.R."/>
            <person name="Badger J.H."/>
            <person name="Ren Q."/>
            <person name="Amedeo P."/>
            <person name="Jones K.M."/>
            <person name="Tallon L.J."/>
            <person name="Delcher A.L."/>
            <person name="Salzberg S.L."/>
            <person name="Silva J.C."/>
            <person name="Haas B.J."/>
            <person name="Majoros W.H."/>
            <person name="Farzad M."/>
            <person name="Carlton J.M."/>
            <person name="Smith R.K. Jr."/>
            <person name="Garg J."/>
            <person name="Pearlman R.E."/>
            <person name="Karrer K.M."/>
            <person name="Sun L."/>
            <person name="Manning G."/>
            <person name="Elde N.C."/>
            <person name="Turkewitz A.P."/>
            <person name="Asai D.J."/>
            <person name="Wilkes D.E."/>
            <person name="Wang Y."/>
            <person name="Cai H."/>
            <person name="Collins K."/>
            <person name="Stewart B.A."/>
            <person name="Lee S.R."/>
            <person name="Wilamowska K."/>
            <person name="Weinberg Z."/>
            <person name="Ruzzo W.L."/>
            <person name="Wloga D."/>
            <person name="Gaertig J."/>
            <person name="Frankel J."/>
            <person name="Tsao C.-C."/>
            <person name="Gorovsky M.A."/>
            <person name="Keeling P.J."/>
            <person name="Waller R.F."/>
            <person name="Patron N.J."/>
            <person name="Cherry J.M."/>
            <person name="Stover N.A."/>
            <person name="Krieger C.J."/>
            <person name="del Toro C."/>
            <person name="Ryder H.F."/>
            <person name="Williamson S.C."/>
            <person name="Barbeau R.A."/>
            <person name="Hamilton E.P."/>
            <person name="Orias E."/>
        </authorList>
    </citation>
    <scope>NUCLEOTIDE SEQUENCE [LARGE SCALE GENOMIC DNA]</scope>
    <source>
        <strain evidence="5">SB210</strain>
    </source>
</reference>
<dbReference type="eggNOG" id="KOG3700">
    <property type="taxonomic scope" value="Eukaryota"/>
</dbReference>
<evidence type="ECO:0000313" key="4">
    <source>
        <dbReference type="EMBL" id="EAS07221.1"/>
    </source>
</evidence>
<organism evidence="4 5">
    <name type="scientific">Tetrahymena thermophila (strain SB210)</name>
    <dbReference type="NCBI Taxonomy" id="312017"/>
    <lineage>
        <taxon>Eukaryota</taxon>
        <taxon>Sar</taxon>
        <taxon>Alveolata</taxon>
        <taxon>Ciliophora</taxon>
        <taxon>Intramacronucleata</taxon>
        <taxon>Oligohymenophorea</taxon>
        <taxon>Hymenostomatida</taxon>
        <taxon>Tetrahymenina</taxon>
        <taxon>Tetrahymenidae</taxon>
        <taxon>Tetrahymena</taxon>
    </lineage>
</organism>
<feature type="transmembrane region" description="Helical" evidence="2">
    <location>
        <begin position="519"/>
        <end position="537"/>
    </location>
</feature>
<feature type="compositionally biased region" description="Low complexity" evidence="1">
    <location>
        <begin position="721"/>
        <end position="744"/>
    </location>
</feature>
<accession>I7MB32</accession>
<dbReference type="InterPro" id="IPR052728">
    <property type="entry name" value="O2_lipid_transport_reg"/>
</dbReference>
<feature type="transmembrane region" description="Helical" evidence="2">
    <location>
        <begin position="481"/>
        <end position="498"/>
    </location>
</feature>
<feature type="compositionally biased region" description="Polar residues" evidence="1">
    <location>
        <begin position="755"/>
        <end position="771"/>
    </location>
</feature>
<proteinExistence type="predicted"/>
<keyword evidence="4" id="KW-0012">Acyltransferase</keyword>
<dbReference type="InParanoid" id="I7MB32"/>
<dbReference type="GO" id="GO:0016747">
    <property type="term" value="F:acyltransferase activity, transferring groups other than amino-acyl groups"/>
    <property type="evidence" value="ECO:0007669"/>
    <property type="project" value="InterPro"/>
</dbReference>
<keyword evidence="4" id="KW-0808">Transferase</keyword>
<keyword evidence="2" id="KW-0472">Membrane</keyword>
<evidence type="ECO:0000313" key="5">
    <source>
        <dbReference type="Proteomes" id="UP000009168"/>
    </source>
</evidence>
<feature type="transmembrane region" description="Helical" evidence="2">
    <location>
        <begin position="434"/>
        <end position="452"/>
    </location>
</feature>
<evidence type="ECO:0000256" key="1">
    <source>
        <dbReference type="SAM" id="MobiDB-lite"/>
    </source>
</evidence>
<name>I7MB32_TETTS</name>
<dbReference type="Pfam" id="PF01757">
    <property type="entry name" value="Acyl_transf_3"/>
    <property type="match status" value="1"/>
</dbReference>
<dbReference type="EMBL" id="GG662245">
    <property type="protein sequence ID" value="EAS07221.1"/>
    <property type="molecule type" value="Genomic_DNA"/>
</dbReference>
<feature type="domain" description="Acyltransferase 3" evidence="3">
    <location>
        <begin position="249"/>
        <end position="652"/>
    </location>
</feature>
<dbReference type="OMA" id="QFEPGFN"/>
<feature type="transmembrane region" description="Helical" evidence="2">
    <location>
        <begin position="124"/>
        <end position="144"/>
    </location>
</feature>
<evidence type="ECO:0000259" key="3">
    <source>
        <dbReference type="Pfam" id="PF01757"/>
    </source>
</evidence>
<dbReference type="HOGENOM" id="CLU_007874_1_0_1"/>
<sequence>MKSCEQILEEIQECIKTKQISDDPTIQKTFEYSGVQWNDQGDINSCLRDSQMNFVEFSVKQGPQKIYRGLCLPQQCNAEYLNDNKNIVIQFTKGLKLPYPIQANQISFTPYPYNNQPSFSSSDFILVTLFLSLFIILIFASYAASKFMKNKKIQDNLVKQTNNRVSRKQFQENVIFRSSLEKPFLEQNKQQKDTENQKEVKKVDLKELRNSQQNVKKQSKIFQILNCWNLKENIQKIFTLNVSNKDLQAFNCIRVISFMQVILGHEFFIRVQYLGNPLDLFIIQKNAFSLFIFSCLFSVDVFFFLGGFFVAYVSADPKFLQLFSFTKKLRMLISFIAAIVNRLFRIMPSYLVALIIFWKYIQFFGDSPTWFEFINFSKQCNDGWWVRVLLIDNLFDDGQKCFGWGWYLSNDIQMFIFSLLLIIIYANHRLAGKISILVTFLTFQAISLYQSYSNNYLIISSLQTMPKQEYYFKPWSRSPPYFIGLIFGIFYKEFVLEKSKQIKTTFISQIQTLIQKYKITKYGCYSLGLFLIFFLIFGPRPLQVNGQNYWNQGFQNFWFGTCRTIYVVGIILVLLPGMCGSQDFLMKVMSSKIFQFIAKLTFQGYLIHYIVLTFSLWNFKDSLYVNNENILQLYSTELVFTLSLSLLFVILIEQPFTNLANIIFNRQKASKQQIAAEIRNSNQIEYRKSKEYQLRISKQISSRSSKQNENRNSKQRKSNINKQLNTRNSNQNNSRNSNQNISRNGKSVEFRKSNQTESRFSKSSQFRISNESNQIQDQQIILSQENQQVASDNQQFVMNIENLQQQEQGQQEIKQ</sequence>
<dbReference type="OrthoDB" id="207378at2759"/>
<dbReference type="KEGG" id="tet:TTHERM_00647540"/>
<dbReference type="Proteomes" id="UP000009168">
    <property type="component" value="Unassembled WGS sequence"/>
</dbReference>
<gene>
    <name evidence="4" type="ORF">TTHERM_00647540</name>
</gene>
<keyword evidence="2" id="KW-1133">Transmembrane helix</keyword>
<protein>
    <submittedName>
        <fullName evidence="4">Acyltransferase family protein</fullName>
    </submittedName>
</protein>
<dbReference type="GeneID" id="7842094"/>